<dbReference type="EMBL" id="AYRZ02000001">
    <property type="protein sequence ID" value="PHT95322.1"/>
    <property type="molecule type" value="Genomic_DNA"/>
</dbReference>
<dbReference type="SUPFAM" id="SSF48403">
    <property type="entry name" value="Ankyrin repeat"/>
    <property type="match status" value="1"/>
</dbReference>
<dbReference type="InterPro" id="IPR036770">
    <property type="entry name" value="Ankyrin_rpt-contain_sf"/>
</dbReference>
<keyword evidence="3" id="KW-1133">Transmembrane helix</keyword>
<feature type="transmembrane region" description="Helical" evidence="3">
    <location>
        <begin position="267"/>
        <end position="284"/>
    </location>
</feature>
<comment type="caution">
    <text evidence="5">The sequence shown here is derived from an EMBL/GenBank/DDBJ whole genome shotgun (WGS) entry which is preliminary data.</text>
</comment>
<keyword evidence="3" id="KW-0472">Membrane</keyword>
<dbReference type="InterPro" id="IPR002110">
    <property type="entry name" value="Ankyrin_rpt"/>
</dbReference>
<keyword evidence="6" id="KW-1185">Reference proteome</keyword>
<organism evidence="5 6">
    <name type="scientific">Capsicum annuum</name>
    <name type="common">Capsicum pepper</name>
    <dbReference type="NCBI Taxonomy" id="4072"/>
    <lineage>
        <taxon>Eukaryota</taxon>
        <taxon>Viridiplantae</taxon>
        <taxon>Streptophyta</taxon>
        <taxon>Embryophyta</taxon>
        <taxon>Tracheophyta</taxon>
        <taxon>Spermatophyta</taxon>
        <taxon>Magnoliopsida</taxon>
        <taxon>eudicotyledons</taxon>
        <taxon>Gunneridae</taxon>
        <taxon>Pentapetalae</taxon>
        <taxon>asterids</taxon>
        <taxon>lamiids</taxon>
        <taxon>Solanales</taxon>
        <taxon>Solanaceae</taxon>
        <taxon>Solanoideae</taxon>
        <taxon>Capsiceae</taxon>
        <taxon>Capsicum</taxon>
    </lineage>
</organism>
<gene>
    <name evidence="5" type="ORF">T459_03204</name>
</gene>
<evidence type="ECO:0000256" key="3">
    <source>
        <dbReference type="SAM" id="Phobius"/>
    </source>
</evidence>
<feature type="region of interest" description="Disordered" evidence="2">
    <location>
        <begin position="220"/>
        <end position="242"/>
    </location>
</feature>
<reference evidence="5 6" key="2">
    <citation type="journal article" date="2017" name="Genome Biol.">
        <title>New reference genome sequences of hot pepper reveal the massive evolution of plant disease-resistance genes by retroduplication.</title>
        <authorList>
            <person name="Kim S."/>
            <person name="Park J."/>
            <person name="Yeom S.I."/>
            <person name="Kim Y.M."/>
            <person name="Seo E."/>
            <person name="Kim K.T."/>
            <person name="Kim M.S."/>
            <person name="Lee J.M."/>
            <person name="Cheong K."/>
            <person name="Shin H.S."/>
            <person name="Kim S.B."/>
            <person name="Han K."/>
            <person name="Lee J."/>
            <person name="Park M."/>
            <person name="Lee H.A."/>
            <person name="Lee H.Y."/>
            <person name="Lee Y."/>
            <person name="Oh S."/>
            <person name="Lee J.H."/>
            <person name="Choi E."/>
            <person name="Choi E."/>
            <person name="Lee S.E."/>
            <person name="Jeon J."/>
            <person name="Kim H."/>
            <person name="Choi G."/>
            <person name="Song H."/>
            <person name="Lee J."/>
            <person name="Lee S.C."/>
            <person name="Kwon J.K."/>
            <person name="Lee H.Y."/>
            <person name="Koo N."/>
            <person name="Hong Y."/>
            <person name="Kim R.W."/>
            <person name="Kang W.H."/>
            <person name="Huh J.H."/>
            <person name="Kang B.C."/>
            <person name="Yang T.J."/>
            <person name="Lee Y.H."/>
            <person name="Bennetzen J.L."/>
            <person name="Choi D."/>
        </authorList>
    </citation>
    <scope>NUCLEOTIDE SEQUENCE [LARGE SCALE GENOMIC DNA]</scope>
    <source>
        <strain evidence="6">cv. CM334</strain>
    </source>
</reference>
<keyword evidence="3" id="KW-0812">Transmembrane</keyword>
<feature type="repeat" description="ANK" evidence="1">
    <location>
        <begin position="70"/>
        <end position="102"/>
    </location>
</feature>
<evidence type="ECO:0000256" key="1">
    <source>
        <dbReference type="PROSITE-ProRule" id="PRU00023"/>
    </source>
</evidence>
<dbReference type="PANTHER" id="PTHR24128">
    <property type="entry name" value="HOMEOBOX PROTEIN WARIAI"/>
    <property type="match status" value="1"/>
</dbReference>
<name>A0A2G3AM59_CAPAN</name>
<evidence type="ECO:0000256" key="2">
    <source>
        <dbReference type="SAM" id="MobiDB-lite"/>
    </source>
</evidence>
<evidence type="ECO:0000259" key="4">
    <source>
        <dbReference type="Pfam" id="PF13962"/>
    </source>
</evidence>
<feature type="compositionally biased region" description="Basic and acidic residues" evidence="2">
    <location>
        <begin position="232"/>
        <end position="242"/>
    </location>
</feature>
<dbReference type="Pfam" id="PF00023">
    <property type="entry name" value="Ank"/>
    <property type="match status" value="1"/>
</dbReference>
<dbReference type="Pfam" id="PF13962">
    <property type="entry name" value="PGG"/>
    <property type="match status" value="1"/>
</dbReference>
<dbReference type="Gene3D" id="1.25.40.20">
    <property type="entry name" value="Ankyrin repeat-containing domain"/>
    <property type="match status" value="1"/>
</dbReference>
<dbReference type="Gramene" id="PHT95322">
    <property type="protein sequence ID" value="PHT95322"/>
    <property type="gene ID" value="T459_03204"/>
</dbReference>
<accession>A0A2G3AM59</accession>
<dbReference type="PROSITE" id="PS50088">
    <property type="entry name" value="ANK_REPEAT"/>
    <property type="match status" value="1"/>
</dbReference>
<reference evidence="5 6" key="1">
    <citation type="journal article" date="2014" name="Nat. Genet.">
        <title>Genome sequence of the hot pepper provides insights into the evolution of pungency in Capsicum species.</title>
        <authorList>
            <person name="Kim S."/>
            <person name="Park M."/>
            <person name="Yeom S.I."/>
            <person name="Kim Y.M."/>
            <person name="Lee J.M."/>
            <person name="Lee H.A."/>
            <person name="Seo E."/>
            <person name="Choi J."/>
            <person name="Cheong K."/>
            <person name="Kim K.T."/>
            <person name="Jung K."/>
            <person name="Lee G.W."/>
            <person name="Oh S.K."/>
            <person name="Bae C."/>
            <person name="Kim S.B."/>
            <person name="Lee H.Y."/>
            <person name="Kim S.Y."/>
            <person name="Kim M.S."/>
            <person name="Kang B.C."/>
            <person name="Jo Y.D."/>
            <person name="Yang H.B."/>
            <person name="Jeong H.J."/>
            <person name="Kang W.H."/>
            <person name="Kwon J.K."/>
            <person name="Shin C."/>
            <person name="Lim J.Y."/>
            <person name="Park J.H."/>
            <person name="Huh J.H."/>
            <person name="Kim J.S."/>
            <person name="Kim B.D."/>
            <person name="Cohen O."/>
            <person name="Paran I."/>
            <person name="Suh M.C."/>
            <person name="Lee S.B."/>
            <person name="Kim Y.K."/>
            <person name="Shin Y."/>
            <person name="Noh S.J."/>
            <person name="Park J."/>
            <person name="Seo Y.S."/>
            <person name="Kwon S.Y."/>
            <person name="Kim H.A."/>
            <person name="Park J.M."/>
            <person name="Kim H.J."/>
            <person name="Choi S.B."/>
            <person name="Bosland P.W."/>
            <person name="Reeves G."/>
            <person name="Jo S.H."/>
            <person name="Lee B.W."/>
            <person name="Cho H.T."/>
            <person name="Choi H.S."/>
            <person name="Lee M.S."/>
            <person name="Yu Y."/>
            <person name="Do Choi Y."/>
            <person name="Park B.S."/>
            <person name="van Deynze A."/>
            <person name="Ashrafi H."/>
            <person name="Hill T."/>
            <person name="Kim W.T."/>
            <person name="Pai H.S."/>
            <person name="Ahn H.K."/>
            <person name="Yeam I."/>
            <person name="Giovannoni J.J."/>
            <person name="Rose J.K."/>
            <person name="Sorensen I."/>
            <person name="Lee S.J."/>
            <person name="Kim R.W."/>
            <person name="Choi I.Y."/>
            <person name="Choi B.S."/>
            <person name="Lim J.S."/>
            <person name="Lee Y.H."/>
            <person name="Choi D."/>
        </authorList>
    </citation>
    <scope>NUCLEOTIDE SEQUENCE [LARGE SCALE GENOMIC DNA]</scope>
    <source>
        <strain evidence="6">cv. CM334</strain>
    </source>
</reference>
<dbReference type="InterPro" id="IPR026961">
    <property type="entry name" value="PGG_dom"/>
</dbReference>
<dbReference type="PANTHER" id="PTHR24128:SF61">
    <property type="entry name" value="ANKYRIN REPEAT-CONTAINING PROTEIN BDA1-LIKE"/>
    <property type="match status" value="1"/>
</dbReference>
<feature type="transmembrane region" description="Helical" evidence="3">
    <location>
        <begin position="326"/>
        <end position="349"/>
    </location>
</feature>
<evidence type="ECO:0000313" key="5">
    <source>
        <dbReference type="EMBL" id="PHT95322.1"/>
    </source>
</evidence>
<protein>
    <recommendedName>
        <fullName evidence="4">PGG domain-containing protein</fullName>
    </recommendedName>
</protein>
<dbReference type="Pfam" id="PF12796">
    <property type="entry name" value="Ank_2"/>
    <property type="match status" value="1"/>
</dbReference>
<dbReference type="AlphaFoldDB" id="A0A2G3AM59"/>
<evidence type="ECO:0000313" key="6">
    <source>
        <dbReference type="Proteomes" id="UP000222542"/>
    </source>
</evidence>
<sequence>MEGRLREAAQKGDVYHLRSLIDEVPFLLRTVSLAGTNETPLHVACLSGHLEFAKEIIHLRPEFARELNQDGFSPLHIASENGDIEIVKELLNDDRNLCLLKGKERRTPLHYAVIKGREYVMKELLVASPDSAEEVTARGETSLHLAVKNHQFEAFKVADILLDETVVAKGTIEMNSLNKRGLTPLEVLLEESRDGDIEATLRASGAVSVENLQSLQQEGLPHSWAVPVQDPSSREQRRDRPRSISKKLQDFFKYNKRKDPPGKVRDTLLVIAILIATATYQAVLSPPGGVWQDTYWPDDHNRTSNDVKKSSRHIAGQSVMGTNNPIAYGLILIFNSIGFFVSLHTINFLTIGFPLQLELQVSLIALVATYDTVMTAITPSREISLFFTIFSIVFPIFLPHITKTFQEELGTQVDLSTTFNPQTDGQAEWTIQYIPAESHVLQWDSIQLDKKLSFVEEPTPIFTRDVRRLRSRDIPIVKV</sequence>
<proteinExistence type="predicted"/>
<dbReference type="PROSITE" id="PS50297">
    <property type="entry name" value="ANK_REP_REGION"/>
    <property type="match status" value="1"/>
</dbReference>
<keyword evidence="1" id="KW-0040">ANK repeat</keyword>
<dbReference type="SMART" id="SM00248">
    <property type="entry name" value="ANK"/>
    <property type="match status" value="4"/>
</dbReference>
<dbReference type="Proteomes" id="UP000222542">
    <property type="component" value="Unassembled WGS sequence"/>
</dbReference>
<feature type="transmembrane region" description="Helical" evidence="3">
    <location>
        <begin position="383"/>
        <end position="401"/>
    </location>
</feature>
<feature type="domain" description="PGG" evidence="4">
    <location>
        <begin position="264"/>
        <end position="356"/>
    </location>
</feature>
<dbReference type="OMA" id="SACPECI"/>